<sequence>MNQMQGKVVAITGASRGIGAAAARVFAGAGATVALMARSGDEIAALAAEIGGKAFALPCDVSDWGSVQAAIDGIVAREGRLDVLVNNAGVIEPIARLAESDPADWARAVDINLTGVFHGMRAAVPHMRGKGGTILTISSGAAHNPLEGWSAYCASKAGAAMLTSCLHVEEVAQGLRVMGLSPGTVATEMQVKIKASGVNPVSQLDPSVHIPADWPARALLWMCGPAANGYLGQEISLRDERIRRAVGLIA</sequence>
<keyword evidence="2" id="KW-0560">Oxidoreductase</keyword>
<protein>
    <submittedName>
        <fullName evidence="4">Short-chain dehydrogenase</fullName>
    </submittedName>
</protein>
<name>A0A2T4JWB4_9RHOB</name>
<reference evidence="4 5" key="1">
    <citation type="submission" date="2018-03" db="EMBL/GenBank/DDBJ databases">
        <title>Cereibacter changlensis.</title>
        <authorList>
            <person name="Meyer T.E."/>
            <person name="Miller S."/>
            <person name="Lodha T."/>
            <person name="Gandham S."/>
            <person name="Chintalapati S."/>
            <person name="Chintalapati V.R."/>
        </authorList>
    </citation>
    <scope>NUCLEOTIDE SEQUENCE [LARGE SCALE GENOMIC DNA]</scope>
    <source>
        <strain evidence="4 5">JA139</strain>
    </source>
</reference>
<gene>
    <name evidence="4" type="ORF">C5F48_09280</name>
</gene>
<dbReference type="InterPro" id="IPR002347">
    <property type="entry name" value="SDR_fam"/>
</dbReference>
<dbReference type="PANTHER" id="PTHR43669">
    <property type="entry name" value="5-KETO-D-GLUCONATE 5-REDUCTASE"/>
    <property type="match status" value="1"/>
</dbReference>
<accession>A0A2T4JWB4</accession>
<evidence type="ECO:0000256" key="1">
    <source>
        <dbReference type="ARBA" id="ARBA00006484"/>
    </source>
</evidence>
<evidence type="ECO:0000256" key="3">
    <source>
        <dbReference type="RuleBase" id="RU000363"/>
    </source>
</evidence>
<evidence type="ECO:0000313" key="4">
    <source>
        <dbReference type="EMBL" id="PTE22053.1"/>
    </source>
</evidence>
<dbReference type="PANTHER" id="PTHR43669:SF3">
    <property type="entry name" value="ALCOHOL DEHYDROGENASE, PUTATIVE (AFU_ORTHOLOGUE AFUA_3G03445)-RELATED"/>
    <property type="match status" value="1"/>
</dbReference>
<dbReference type="PRINTS" id="PR00080">
    <property type="entry name" value="SDRFAMILY"/>
</dbReference>
<dbReference type="PROSITE" id="PS00061">
    <property type="entry name" value="ADH_SHORT"/>
    <property type="match status" value="1"/>
</dbReference>
<dbReference type="AlphaFoldDB" id="A0A2T4JWB4"/>
<dbReference type="Pfam" id="PF00106">
    <property type="entry name" value="adh_short"/>
    <property type="match status" value="1"/>
</dbReference>
<dbReference type="InterPro" id="IPR020904">
    <property type="entry name" value="Sc_DH/Rdtase_CS"/>
</dbReference>
<dbReference type="EMBL" id="PZKG01000031">
    <property type="protein sequence ID" value="PTE22053.1"/>
    <property type="molecule type" value="Genomic_DNA"/>
</dbReference>
<organism evidence="4 5">
    <name type="scientific">Cereibacter changlensis JA139</name>
    <dbReference type="NCBI Taxonomy" id="1188249"/>
    <lineage>
        <taxon>Bacteria</taxon>
        <taxon>Pseudomonadati</taxon>
        <taxon>Pseudomonadota</taxon>
        <taxon>Alphaproteobacteria</taxon>
        <taxon>Rhodobacterales</taxon>
        <taxon>Paracoccaceae</taxon>
        <taxon>Cereibacter</taxon>
    </lineage>
</organism>
<comment type="caution">
    <text evidence="4">The sequence shown here is derived from an EMBL/GenBank/DDBJ whole genome shotgun (WGS) entry which is preliminary data.</text>
</comment>
<dbReference type="Proteomes" id="UP000241010">
    <property type="component" value="Unassembled WGS sequence"/>
</dbReference>
<proteinExistence type="inferred from homology"/>
<dbReference type="InterPro" id="IPR036291">
    <property type="entry name" value="NAD(P)-bd_dom_sf"/>
</dbReference>
<dbReference type="GO" id="GO:0016491">
    <property type="term" value="F:oxidoreductase activity"/>
    <property type="evidence" value="ECO:0007669"/>
    <property type="project" value="UniProtKB-KW"/>
</dbReference>
<dbReference type="PRINTS" id="PR00081">
    <property type="entry name" value="GDHRDH"/>
</dbReference>
<dbReference type="SUPFAM" id="SSF51735">
    <property type="entry name" value="NAD(P)-binding Rossmann-fold domains"/>
    <property type="match status" value="1"/>
</dbReference>
<dbReference type="Gene3D" id="3.40.50.720">
    <property type="entry name" value="NAD(P)-binding Rossmann-like Domain"/>
    <property type="match status" value="1"/>
</dbReference>
<dbReference type="OrthoDB" id="9810734at2"/>
<evidence type="ECO:0000313" key="5">
    <source>
        <dbReference type="Proteomes" id="UP000241010"/>
    </source>
</evidence>
<comment type="similarity">
    <text evidence="1 3">Belongs to the short-chain dehydrogenases/reductases (SDR) family.</text>
</comment>
<dbReference type="CDD" id="cd05233">
    <property type="entry name" value="SDR_c"/>
    <property type="match status" value="1"/>
</dbReference>
<evidence type="ECO:0000256" key="2">
    <source>
        <dbReference type="ARBA" id="ARBA00023002"/>
    </source>
</evidence>
<keyword evidence="5" id="KW-1185">Reference proteome</keyword>
<dbReference type="FunFam" id="3.40.50.720:FF:000084">
    <property type="entry name" value="Short-chain dehydrogenase reductase"/>
    <property type="match status" value="1"/>
</dbReference>
<dbReference type="RefSeq" id="WP_107663628.1">
    <property type="nucleotide sequence ID" value="NZ_PZKG01000031.1"/>
</dbReference>